<accession>A0A399JI17</accession>
<gene>
    <name evidence="3" type="ORF">DWB68_09185</name>
</gene>
<feature type="transmembrane region" description="Helical" evidence="2">
    <location>
        <begin position="243"/>
        <end position="263"/>
    </location>
</feature>
<name>A0A399JI17_9MICC</name>
<keyword evidence="2" id="KW-1133">Transmembrane helix</keyword>
<evidence type="ECO:0000313" key="3">
    <source>
        <dbReference type="EMBL" id="RII42086.1"/>
    </source>
</evidence>
<feature type="transmembrane region" description="Helical" evidence="2">
    <location>
        <begin position="336"/>
        <end position="353"/>
    </location>
</feature>
<feature type="transmembrane region" description="Helical" evidence="2">
    <location>
        <begin position="269"/>
        <end position="287"/>
    </location>
</feature>
<feature type="compositionally biased region" description="Basic and acidic residues" evidence="1">
    <location>
        <begin position="1"/>
        <end position="10"/>
    </location>
</feature>
<feature type="compositionally biased region" description="Basic and acidic residues" evidence="1">
    <location>
        <begin position="53"/>
        <end position="79"/>
    </location>
</feature>
<keyword evidence="2" id="KW-0472">Membrane</keyword>
<feature type="transmembrane region" description="Helical" evidence="2">
    <location>
        <begin position="360"/>
        <end position="380"/>
    </location>
</feature>
<dbReference type="RefSeq" id="WP_119424842.1">
    <property type="nucleotide sequence ID" value="NZ_QQXK01000016.1"/>
</dbReference>
<dbReference type="AlphaFoldDB" id="A0A399JI17"/>
<feature type="transmembrane region" description="Helical" evidence="2">
    <location>
        <begin position="386"/>
        <end position="404"/>
    </location>
</feature>
<evidence type="ECO:0000313" key="4">
    <source>
        <dbReference type="Proteomes" id="UP000265419"/>
    </source>
</evidence>
<organism evidence="3 4">
    <name type="scientific">Galactobacter valiniphilus</name>
    <dbReference type="NCBI Taxonomy" id="2676122"/>
    <lineage>
        <taxon>Bacteria</taxon>
        <taxon>Bacillati</taxon>
        <taxon>Actinomycetota</taxon>
        <taxon>Actinomycetes</taxon>
        <taxon>Micrococcales</taxon>
        <taxon>Micrococcaceae</taxon>
        <taxon>Galactobacter</taxon>
    </lineage>
</organism>
<feature type="compositionally biased region" description="Basic and acidic residues" evidence="1">
    <location>
        <begin position="28"/>
        <end position="44"/>
    </location>
</feature>
<keyword evidence="2" id="KW-0812">Transmembrane</keyword>
<feature type="transmembrane region" description="Helical" evidence="2">
    <location>
        <begin position="210"/>
        <end position="231"/>
    </location>
</feature>
<keyword evidence="4" id="KW-1185">Reference proteome</keyword>
<comment type="caution">
    <text evidence="3">The sequence shown here is derived from an EMBL/GenBank/DDBJ whole genome shotgun (WGS) entry which is preliminary data.</text>
</comment>
<feature type="transmembrane region" description="Helical" evidence="2">
    <location>
        <begin position="173"/>
        <end position="190"/>
    </location>
</feature>
<evidence type="ECO:0000256" key="1">
    <source>
        <dbReference type="SAM" id="MobiDB-lite"/>
    </source>
</evidence>
<protein>
    <submittedName>
        <fullName evidence="3">Uncharacterized protein</fullName>
    </submittedName>
</protein>
<feature type="region of interest" description="Disordered" evidence="1">
    <location>
        <begin position="1"/>
        <end position="79"/>
    </location>
</feature>
<sequence>MIRPARREPAEQAAEAPDVATPETLRFPPRERPTTIRRPARDAPFDLENEDELEHRAEEDRAASRQEAEREREAEEREAAIRQARASLAGQAAPPELASVVWEAHEAIIAAREAEADPDAERIEYVPIARESHGITSLRPIERVPASLYVAPYNLPERSPNPAQTPLDLVRRVLVSAVAVTLAVAGFVLLREGLTPALASGTSPLAPWPVAAFAWPVLGLAAVACATHAWAPDQRSARRQRALGLPWLLGGLGGIAWAFSAAFGPTWLALPSSLLVLAGGWEGVRRLNLLTARTRRERWLTDVPTEALLGWGAFSVAWSLSATAAATGWIVEPVTLWSSLTLLACMIPVCVAGMSERGRLVPALAFGWGAVWLMVARLLGGWHDPILMVIAGIGGIIALLTALARRQEIGHNERLALQGLPTA</sequence>
<feature type="transmembrane region" description="Helical" evidence="2">
    <location>
        <begin position="308"/>
        <end position="330"/>
    </location>
</feature>
<dbReference type="EMBL" id="QQXK01000016">
    <property type="protein sequence ID" value="RII42086.1"/>
    <property type="molecule type" value="Genomic_DNA"/>
</dbReference>
<proteinExistence type="predicted"/>
<evidence type="ECO:0000256" key="2">
    <source>
        <dbReference type="SAM" id="Phobius"/>
    </source>
</evidence>
<reference evidence="3 4" key="1">
    <citation type="submission" date="2018-07" db="EMBL/GenBank/DDBJ databases">
        <title>Arthrobacter sp. nov., isolated from raw cow's milk with high bacterial count.</title>
        <authorList>
            <person name="Hahne J."/>
            <person name="Isele D."/>
            <person name="Lipski A."/>
        </authorList>
    </citation>
    <scope>NUCLEOTIDE SEQUENCE [LARGE SCALE GENOMIC DNA]</scope>
    <source>
        <strain evidence="3 4">JZ R-35</strain>
    </source>
</reference>
<dbReference type="Proteomes" id="UP000265419">
    <property type="component" value="Unassembled WGS sequence"/>
</dbReference>